<name>A0ABN8I5P8_9NEOP</name>
<evidence type="ECO:0000313" key="2">
    <source>
        <dbReference type="EMBL" id="CAH2047241.1"/>
    </source>
</evidence>
<protein>
    <submittedName>
        <fullName evidence="2">Uncharacterized protein</fullName>
    </submittedName>
</protein>
<dbReference type="Proteomes" id="UP000837857">
    <property type="component" value="Chromosome 17"/>
</dbReference>
<keyword evidence="3" id="KW-1185">Reference proteome</keyword>
<reference evidence="2" key="1">
    <citation type="submission" date="2022-03" db="EMBL/GenBank/DDBJ databases">
        <authorList>
            <person name="Martin H S."/>
        </authorList>
    </citation>
    <scope>NUCLEOTIDE SEQUENCE</scope>
</reference>
<gene>
    <name evidence="2" type="ORF">IPOD504_LOCUS5682</name>
</gene>
<feature type="region of interest" description="Disordered" evidence="1">
    <location>
        <begin position="23"/>
        <end position="53"/>
    </location>
</feature>
<sequence>MALSTRQDSSTVNAVMSAVIYSGGGRPRPCTPEGWRAPKANGASRGGGEPSTVRRQVARANNTINTSLSQIGSSHRGAIYSWAPRICLTPLPFIIDT</sequence>
<evidence type="ECO:0000313" key="3">
    <source>
        <dbReference type="Proteomes" id="UP000837857"/>
    </source>
</evidence>
<feature type="non-terminal residue" evidence="2">
    <location>
        <position position="97"/>
    </location>
</feature>
<organism evidence="2 3">
    <name type="scientific">Iphiclides podalirius</name>
    <name type="common">scarce swallowtail</name>
    <dbReference type="NCBI Taxonomy" id="110791"/>
    <lineage>
        <taxon>Eukaryota</taxon>
        <taxon>Metazoa</taxon>
        <taxon>Ecdysozoa</taxon>
        <taxon>Arthropoda</taxon>
        <taxon>Hexapoda</taxon>
        <taxon>Insecta</taxon>
        <taxon>Pterygota</taxon>
        <taxon>Neoptera</taxon>
        <taxon>Endopterygota</taxon>
        <taxon>Lepidoptera</taxon>
        <taxon>Glossata</taxon>
        <taxon>Ditrysia</taxon>
        <taxon>Papilionoidea</taxon>
        <taxon>Papilionidae</taxon>
        <taxon>Papilioninae</taxon>
        <taxon>Iphiclides</taxon>
    </lineage>
</organism>
<evidence type="ECO:0000256" key="1">
    <source>
        <dbReference type="SAM" id="MobiDB-lite"/>
    </source>
</evidence>
<dbReference type="EMBL" id="OW152829">
    <property type="protein sequence ID" value="CAH2047241.1"/>
    <property type="molecule type" value="Genomic_DNA"/>
</dbReference>
<proteinExistence type="predicted"/>
<accession>A0ABN8I5P8</accession>